<dbReference type="PANTHER" id="PTHR15665">
    <property type="entry name" value="ASTEROID PROTEIN"/>
    <property type="match status" value="1"/>
</dbReference>
<feature type="compositionally biased region" description="Basic and acidic residues" evidence="2">
    <location>
        <begin position="444"/>
        <end position="467"/>
    </location>
</feature>
<evidence type="ECO:0000313" key="4">
    <source>
        <dbReference type="EnsemblMetazoa" id="ASTEI03741-PA"/>
    </source>
</evidence>
<dbReference type="Proteomes" id="UP000076408">
    <property type="component" value="Unassembled WGS sequence"/>
</dbReference>
<dbReference type="VEuPathDB" id="VectorBase:ASTEI20_038456"/>
<evidence type="ECO:0000256" key="1">
    <source>
        <dbReference type="ARBA" id="ARBA00007398"/>
    </source>
</evidence>
<dbReference type="SUPFAM" id="SSF88723">
    <property type="entry name" value="PIN domain-like"/>
    <property type="match status" value="1"/>
</dbReference>
<dbReference type="AlphaFoldDB" id="A0A182Y5K5"/>
<dbReference type="PANTHER" id="PTHR15665:SF1">
    <property type="entry name" value="PROTEIN ASTEROID HOMOLOG 1"/>
    <property type="match status" value="1"/>
</dbReference>
<organism evidence="4 5">
    <name type="scientific">Anopheles stephensi</name>
    <name type="common">Indo-Pakistan malaria mosquito</name>
    <dbReference type="NCBI Taxonomy" id="30069"/>
    <lineage>
        <taxon>Eukaryota</taxon>
        <taxon>Metazoa</taxon>
        <taxon>Ecdysozoa</taxon>
        <taxon>Arthropoda</taxon>
        <taxon>Hexapoda</taxon>
        <taxon>Insecta</taxon>
        <taxon>Pterygota</taxon>
        <taxon>Neoptera</taxon>
        <taxon>Endopterygota</taxon>
        <taxon>Diptera</taxon>
        <taxon>Nematocera</taxon>
        <taxon>Culicoidea</taxon>
        <taxon>Culicidae</taxon>
        <taxon>Anophelinae</taxon>
        <taxon>Anopheles</taxon>
    </lineage>
</organism>
<sequence>MGVRGLTTFIAANASVYLKPYELHDTKLVIDGDNLCLQLFRKSLHNSVAFGGNYDVYYRIVVDFFDKLKLANVTPYVLLDGGYEKRKMSTVRYRLLQKVESMKGFNMVAVAGTPPPMLREVFVDALRAAGVSLMRCPFEADDEVAILARKLNCPLLSYDSDFYIHDVQYIPYVTLSNKVFHKVSDKEGDNFKIGVVQRKQPKKAQHRTDGVRYVAQYGDESVLEGEGAESYCYLDCCLYTIDNLIEPHERLGKEMVPLFAALLGNDYIGRSVLKPFYEAMRMGGKKSKFFRHDRRIRLFLKWLQKHTLESATRAIMRCIKQGNKKRVYRQILTAMRGYNCEECTALHYFGLQEAEQAEPLKDEEIEKELEARVGEVDEQAEPTIEDFDVESFLTNEGQYNQEQEQDQDKDVISESDDEELDNEERIQGEEENAVASAQEESDAEEKLQDDPDKPTEENEPHERNTFTDRNWPDWFKELYRAGKSPRFLADLLHSNYFINYPQIEDLRRPDSNAPAYPILRTIFAILKTAFNVKTTQFKYFTRRKGRTGMRSIMFYDVCLPQGTSYDPHKLPNVSILPKLFQQSGIENWQELFRAIKSVPSNLRLYFLAIIYWAKNCPLVNAAHVHALIICILQLQVIDKPLKSLYRDVDQFRHQNRTYLEQQRKAGKTNSAGSSAKKDTGPSSSTEFNRTFYNKLTTGTPRAELMLAYDELIQHFSVTENMHSNRKPAIMPDTMHTLANFQAVCFNLYALVPLLGYPFDNLHMHELYNNLYVYNVYEWIKARSDLYEFERSSMFQRSPTLLAALRVMVEFVQTYVPALKDRKLAKKAASSKANNSDKVSAEAKRILEQQVTPANDWETKNDTEESDDEAFVDENNAFSQLLLAR</sequence>
<feature type="region of interest" description="Disordered" evidence="2">
    <location>
        <begin position="659"/>
        <end position="685"/>
    </location>
</feature>
<dbReference type="InterPro" id="IPR006085">
    <property type="entry name" value="XPG_DNA_repair_N"/>
</dbReference>
<dbReference type="GO" id="GO:0004518">
    <property type="term" value="F:nuclease activity"/>
    <property type="evidence" value="ECO:0007669"/>
    <property type="project" value="InterPro"/>
</dbReference>
<dbReference type="Gene3D" id="3.40.50.1010">
    <property type="entry name" value="5'-nuclease"/>
    <property type="match status" value="1"/>
</dbReference>
<reference evidence="5" key="1">
    <citation type="journal article" date="2014" name="Genome Biol.">
        <title>Genome analysis of a major urban malaria vector mosquito, Anopheles stephensi.</title>
        <authorList>
            <person name="Jiang X."/>
            <person name="Peery A."/>
            <person name="Hall A.B."/>
            <person name="Sharma A."/>
            <person name="Chen X.G."/>
            <person name="Waterhouse R.M."/>
            <person name="Komissarov A."/>
            <person name="Riehle M.M."/>
            <person name="Shouche Y."/>
            <person name="Sharakhova M.V."/>
            <person name="Lawson D."/>
            <person name="Pakpour N."/>
            <person name="Arensburger P."/>
            <person name="Davidson V.L."/>
            <person name="Eiglmeier K."/>
            <person name="Emrich S."/>
            <person name="George P."/>
            <person name="Kennedy R.C."/>
            <person name="Mane S.P."/>
            <person name="Maslen G."/>
            <person name="Oringanje C."/>
            <person name="Qi Y."/>
            <person name="Settlage R."/>
            <person name="Tojo M."/>
            <person name="Tubio J.M."/>
            <person name="Unger M.F."/>
            <person name="Wang B."/>
            <person name="Vernick K.D."/>
            <person name="Ribeiro J.M."/>
            <person name="James A.A."/>
            <person name="Michel K."/>
            <person name="Riehle M.A."/>
            <person name="Luckhart S."/>
            <person name="Sharakhov I.V."/>
            <person name="Tu Z."/>
        </authorList>
    </citation>
    <scope>NUCLEOTIDE SEQUENCE [LARGE SCALE GENOMIC DNA]</scope>
    <source>
        <strain evidence="5">Indian</strain>
    </source>
</reference>
<dbReference type="STRING" id="30069.A0A182Y5K5"/>
<protein>
    <recommendedName>
        <fullName evidence="3">XPG N-terminal domain-containing protein</fullName>
    </recommendedName>
</protein>
<dbReference type="VEuPathDB" id="VectorBase:ASTE010794"/>
<dbReference type="OMA" id="VMRCVFE"/>
<accession>A0A182Y5K5</accession>
<proteinExistence type="inferred from homology"/>
<feature type="domain" description="XPG N-terminal" evidence="3">
    <location>
        <begin position="1"/>
        <end position="97"/>
    </location>
</feature>
<keyword evidence="5" id="KW-1185">Reference proteome</keyword>
<feature type="compositionally biased region" description="Acidic residues" evidence="2">
    <location>
        <begin position="413"/>
        <end position="422"/>
    </location>
</feature>
<dbReference type="InterPro" id="IPR026832">
    <property type="entry name" value="Asteroid"/>
</dbReference>
<evidence type="ECO:0000256" key="2">
    <source>
        <dbReference type="SAM" id="MobiDB-lite"/>
    </source>
</evidence>
<name>A0A182Y5K5_ANOST</name>
<dbReference type="EnsemblMetazoa" id="ASTEI03741-RA">
    <property type="protein sequence ID" value="ASTEI03741-PA"/>
    <property type="gene ID" value="ASTEI03741"/>
</dbReference>
<dbReference type="Pfam" id="PF00752">
    <property type="entry name" value="XPG_N"/>
    <property type="match status" value="1"/>
</dbReference>
<dbReference type="InterPro" id="IPR029060">
    <property type="entry name" value="PIN-like_dom_sf"/>
</dbReference>
<feature type="region of interest" description="Disordered" evidence="2">
    <location>
        <begin position="834"/>
        <end position="867"/>
    </location>
</feature>
<reference evidence="4" key="2">
    <citation type="submission" date="2020-05" db="UniProtKB">
        <authorList>
            <consortium name="EnsemblMetazoa"/>
        </authorList>
    </citation>
    <scope>IDENTIFICATION</scope>
    <source>
        <strain evidence="4">Indian</strain>
    </source>
</reference>
<evidence type="ECO:0000259" key="3">
    <source>
        <dbReference type="Pfam" id="PF00752"/>
    </source>
</evidence>
<feature type="region of interest" description="Disordered" evidence="2">
    <location>
        <begin position="398"/>
        <end position="467"/>
    </location>
</feature>
<dbReference type="VEuPathDB" id="VectorBase:ASTEI03741"/>
<evidence type="ECO:0000313" key="5">
    <source>
        <dbReference type="Proteomes" id="UP000076408"/>
    </source>
</evidence>
<comment type="similarity">
    <text evidence="1">Belongs to the asteroid family.</text>
</comment>